<dbReference type="SUPFAM" id="SSF54523">
    <property type="entry name" value="Pili subunits"/>
    <property type="match status" value="1"/>
</dbReference>
<accession>A6DKE1</accession>
<organism evidence="1 2">
    <name type="scientific">Lentisphaera araneosa HTCC2155</name>
    <dbReference type="NCBI Taxonomy" id="313628"/>
    <lineage>
        <taxon>Bacteria</taxon>
        <taxon>Pseudomonadati</taxon>
        <taxon>Lentisphaerota</taxon>
        <taxon>Lentisphaeria</taxon>
        <taxon>Lentisphaerales</taxon>
        <taxon>Lentisphaeraceae</taxon>
        <taxon>Lentisphaera</taxon>
    </lineage>
</organism>
<evidence type="ECO:0000313" key="1">
    <source>
        <dbReference type="EMBL" id="EDM27839.1"/>
    </source>
</evidence>
<sequence>MKKLRFTLIELLVVIAIIGILASLLLPSLSKARIRAKESVCTNNLKMTGIAIMNFADNQENELPQNSEPGAGGFTQGNGSIWTGAASWYGLGRLYEDSYISTGEIYYCPTEDSSELNADATRGFNMQNGWIDMSYYYRRGYNYPTKGNNAGPPSVTDDGGLSIVADHFTPPWSGPYNHKNFRYNVLYLDGSVSFRTNTVSQNSLPNHYQWTNVEINGWPIFDR</sequence>
<dbReference type="InterPro" id="IPR012902">
    <property type="entry name" value="N_methyl_site"/>
</dbReference>
<gene>
    <name evidence="1" type="ORF">LNTAR_00520</name>
</gene>
<dbReference type="EMBL" id="ABCK01000007">
    <property type="protein sequence ID" value="EDM27839.1"/>
    <property type="molecule type" value="Genomic_DNA"/>
</dbReference>
<reference evidence="1 2" key="1">
    <citation type="journal article" date="2010" name="J. Bacteriol.">
        <title>Genome sequence of Lentisphaera araneosa HTCC2155T, the type species of the order Lentisphaerales in the phylum Lentisphaerae.</title>
        <authorList>
            <person name="Thrash J.C."/>
            <person name="Cho J.C."/>
            <person name="Vergin K.L."/>
            <person name="Morris R.M."/>
            <person name="Giovannoni S.J."/>
        </authorList>
    </citation>
    <scope>NUCLEOTIDE SEQUENCE [LARGE SCALE GENOMIC DNA]</scope>
    <source>
        <strain evidence="1 2">HTCC2155</strain>
    </source>
</reference>
<protein>
    <submittedName>
        <fullName evidence="1">Uncharacterized protein</fullName>
    </submittedName>
</protein>
<dbReference type="RefSeq" id="WP_007278353.1">
    <property type="nucleotide sequence ID" value="NZ_ABCK01000007.1"/>
</dbReference>
<dbReference type="eggNOG" id="COG4968">
    <property type="taxonomic scope" value="Bacteria"/>
</dbReference>
<proteinExistence type="predicted"/>
<dbReference type="InterPro" id="IPR045584">
    <property type="entry name" value="Pilin-like"/>
</dbReference>
<dbReference type="PANTHER" id="PTHR30093">
    <property type="entry name" value="GENERAL SECRETION PATHWAY PROTEIN G"/>
    <property type="match status" value="1"/>
</dbReference>
<name>A6DKE1_9BACT</name>
<dbReference type="NCBIfam" id="TIGR02532">
    <property type="entry name" value="IV_pilin_GFxxxE"/>
    <property type="match status" value="1"/>
</dbReference>
<dbReference type="STRING" id="313628.LNTAR_00520"/>
<dbReference type="AlphaFoldDB" id="A6DKE1"/>
<comment type="caution">
    <text evidence="1">The sequence shown here is derived from an EMBL/GenBank/DDBJ whole genome shotgun (WGS) entry which is preliminary data.</text>
</comment>
<keyword evidence="2" id="KW-1185">Reference proteome</keyword>
<dbReference type="Proteomes" id="UP000004947">
    <property type="component" value="Unassembled WGS sequence"/>
</dbReference>
<evidence type="ECO:0000313" key="2">
    <source>
        <dbReference type="Proteomes" id="UP000004947"/>
    </source>
</evidence>
<dbReference type="Gene3D" id="3.30.700.10">
    <property type="entry name" value="Glycoprotein, Type 4 Pilin"/>
    <property type="match status" value="1"/>
</dbReference>
<dbReference type="OrthoDB" id="247601at2"/>
<dbReference type="PANTHER" id="PTHR30093:SF2">
    <property type="entry name" value="TYPE II SECRETION SYSTEM PROTEIN H"/>
    <property type="match status" value="1"/>
</dbReference>